<dbReference type="EMBL" id="DS113952">
    <property type="protein sequence ID" value="EAX92710.1"/>
    <property type="molecule type" value="Genomic_DNA"/>
</dbReference>
<dbReference type="Proteomes" id="UP000001542">
    <property type="component" value="Unassembled WGS sequence"/>
</dbReference>
<protein>
    <submittedName>
        <fullName evidence="3">Uncharacterized protein</fullName>
    </submittedName>
</protein>
<dbReference type="KEGG" id="tva:4750423"/>
<proteinExistence type="predicted"/>
<dbReference type="RefSeq" id="XP_001305640.1">
    <property type="nucleotide sequence ID" value="XM_001305639.1"/>
</dbReference>
<evidence type="ECO:0000313" key="4">
    <source>
        <dbReference type="Proteomes" id="UP000001542"/>
    </source>
</evidence>
<evidence type="ECO:0000313" key="3">
    <source>
        <dbReference type="EMBL" id="EAX92710.1"/>
    </source>
</evidence>
<dbReference type="PANTHER" id="PTHR16861">
    <property type="entry name" value="GLYCOPROTEIN 38"/>
    <property type="match status" value="1"/>
</dbReference>
<evidence type="ECO:0000256" key="2">
    <source>
        <dbReference type="SAM" id="Phobius"/>
    </source>
</evidence>
<keyword evidence="2" id="KW-0472">Membrane</keyword>
<evidence type="ECO:0000256" key="1">
    <source>
        <dbReference type="SAM" id="MobiDB-lite"/>
    </source>
</evidence>
<feature type="compositionally biased region" description="Low complexity" evidence="1">
    <location>
        <begin position="704"/>
        <end position="716"/>
    </location>
</feature>
<keyword evidence="2" id="KW-0812">Transmembrane</keyword>
<reference evidence="3" key="1">
    <citation type="submission" date="2006-10" db="EMBL/GenBank/DDBJ databases">
        <authorList>
            <person name="Amadeo P."/>
            <person name="Zhao Q."/>
            <person name="Wortman J."/>
            <person name="Fraser-Liggett C."/>
            <person name="Carlton J."/>
        </authorList>
    </citation>
    <scope>NUCLEOTIDE SEQUENCE</scope>
    <source>
        <strain evidence="3">G3</strain>
    </source>
</reference>
<dbReference type="InParanoid" id="A2FQX1"/>
<keyword evidence="2" id="KW-1133">Transmembrane helix</keyword>
<dbReference type="AlphaFoldDB" id="A2FQX1"/>
<reference evidence="3" key="2">
    <citation type="journal article" date="2007" name="Science">
        <title>Draft genome sequence of the sexually transmitted pathogen Trichomonas vaginalis.</title>
        <authorList>
            <person name="Carlton J.M."/>
            <person name="Hirt R.P."/>
            <person name="Silva J.C."/>
            <person name="Delcher A.L."/>
            <person name="Schatz M."/>
            <person name="Zhao Q."/>
            <person name="Wortman J.R."/>
            <person name="Bidwell S.L."/>
            <person name="Alsmark U.C.M."/>
            <person name="Besteiro S."/>
            <person name="Sicheritz-Ponten T."/>
            <person name="Noel C.J."/>
            <person name="Dacks J.B."/>
            <person name="Foster P.G."/>
            <person name="Simillion C."/>
            <person name="Van de Peer Y."/>
            <person name="Miranda-Saavedra D."/>
            <person name="Barton G.J."/>
            <person name="Westrop G.D."/>
            <person name="Mueller S."/>
            <person name="Dessi D."/>
            <person name="Fiori P.L."/>
            <person name="Ren Q."/>
            <person name="Paulsen I."/>
            <person name="Zhang H."/>
            <person name="Bastida-Corcuera F.D."/>
            <person name="Simoes-Barbosa A."/>
            <person name="Brown M.T."/>
            <person name="Hayes R.D."/>
            <person name="Mukherjee M."/>
            <person name="Okumura C.Y."/>
            <person name="Schneider R."/>
            <person name="Smith A.J."/>
            <person name="Vanacova S."/>
            <person name="Villalvazo M."/>
            <person name="Haas B.J."/>
            <person name="Pertea M."/>
            <person name="Feldblyum T.V."/>
            <person name="Utterback T.R."/>
            <person name="Shu C.L."/>
            <person name="Osoegawa K."/>
            <person name="de Jong P.J."/>
            <person name="Hrdy I."/>
            <person name="Horvathova L."/>
            <person name="Zubacova Z."/>
            <person name="Dolezal P."/>
            <person name="Malik S.B."/>
            <person name="Logsdon J.M. Jr."/>
            <person name="Henze K."/>
            <person name="Gupta A."/>
            <person name="Wang C.C."/>
            <person name="Dunne R.L."/>
            <person name="Upcroft J.A."/>
            <person name="Upcroft P."/>
            <person name="White O."/>
            <person name="Salzberg S.L."/>
            <person name="Tang P."/>
            <person name="Chiu C.-H."/>
            <person name="Lee Y.-S."/>
            <person name="Embley T.M."/>
            <person name="Coombs G.H."/>
            <person name="Mottram J.C."/>
            <person name="Tachezy J."/>
            <person name="Fraser-Liggett C.M."/>
            <person name="Johnson P.J."/>
        </authorList>
    </citation>
    <scope>NUCLEOTIDE SEQUENCE [LARGE SCALE GENOMIC DNA]</scope>
    <source>
        <strain evidence="3">G3</strain>
    </source>
</reference>
<dbReference type="VEuPathDB" id="TrichDB:TVAG_148130"/>
<keyword evidence="4" id="KW-1185">Reference proteome</keyword>
<gene>
    <name evidence="3" type="ORF">TVAG_148130</name>
</gene>
<accession>A2FQX1</accession>
<organism evidence="3 4">
    <name type="scientific">Trichomonas vaginalis (strain ATCC PRA-98 / G3)</name>
    <dbReference type="NCBI Taxonomy" id="412133"/>
    <lineage>
        <taxon>Eukaryota</taxon>
        <taxon>Metamonada</taxon>
        <taxon>Parabasalia</taxon>
        <taxon>Trichomonadida</taxon>
        <taxon>Trichomonadidae</taxon>
        <taxon>Trichomonas</taxon>
    </lineage>
</organism>
<sequence length="782" mass="88556">MEDSTVKFEFVTSGTNDMSNPTTIDTNKPVKVANTENDYTFRFTVPNNVNPGEKNLLIKIVDPTGQESSLFTIPVTITQGKQLTASSITCHKTQDMIPDNTEQLFKCNIDNIETNHVYYKAKIGSYDSGSQYSQFNLDLRMEPVGNDNEFDIYVQIPKQTSEKTSISFAMITSDTNNVIKYSDVTDVKIEPEPKISAVKVDSYRVEPYGITKFDFNLDYICDFQTIRVQYRDSTKTNEEFKSVNSISSLSSNRFNVVINVQKLTNIQFKFIDKFDRFLVIEQKCYLAYISFKCDYKERGDYQVIQGQTKTIKCSALSEMDGYAERKFHFVDYSDGNKNKLMKTSSDSSVQFELALPIISEIAEFKIYMERVNDPTQSETDIVEFDLNMPLKIDFEVSEITDTYFKVSVQTSVLYEEEEDIYITSYSIEGDPSIESGEIRFSSQIMGEYSNNVFTENKQLQKKEFTMTIKIKYLGSQVATLTKNIKYDKPMKILEQGRNILKDSIYLAYQGTKVLLQPGSTSAKISAELGGKNYTLLNNKVVAFDFTDMGRLYCSDNTEIIAVVFSLSDLQADDYLYMTGNGKLSIGTTNDSRYKFDPSKTLIFVVTTFDGNGEFTEFSDYDTDALRIKYYDIDQSRIFNSRRALANYQNFRIIRIECLDPSYQFKLNYETTSSNDKETILINSQSGTHKFAVVEQNSNPEQKPDPNNNNPSPGSNPETKSSPTPDDSLDTKTKGGGNGGLIAGVIIGLLIVIAIVCVVVFFIMKKKKDSIHEDASMEEAVGV</sequence>
<feature type="transmembrane region" description="Helical" evidence="2">
    <location>
        <begin position="740"/>
        <end position="762"/>
    </location>
</feature>
<dbReference type="PANTHER" id="PTHR16861:SF4">
    <property type="entry name" value="SH3 DOMAIN PROTEIN (AFU_ORTHOLOGUE AFUA_1G13610)"/>
    <property type="match status" value="1"/>
</dbReference>
<feature type="region of interest" description="Disordered" evidence="1">
    <location>
        <begin position="696"/>
        <end position="732"/>
    </location>
</feature>
<dbReference type="VEuPathDB" id="TrichDB:TVAGG3_0959260"/>
<name>A2FQX1_TRIV3</name>